<feature type="domain" description="Dienelactone hydrolase" evidence="1">
    <location>
        <begin position="120"/>
        <end position="330"/>
    </location>
</feature>
<sequence length="334" mass="35225">MPSLADQDASDYADGVVAMGAKGGRPAPRGRMEDVRMTEVPPTETLRDRAVQIYDAFTHEHHDRRTLLRQMTALAGSAAAAEALILGIAASPAAAAITDPHDARLRIDRREGMEAGARSAAYIVVPRDAKKRLGEMLVIHENRGLTPHIEDVARRLALAGFRVTAPDLLAPQGGTPADEDRARTLIGSLDYDQALAQARAMMAHAAADKAGTGRVGAVGFCWGGAFVNRLAVAAGPALAAGVAYYGPAPAPAEAAKVRAPLMLHYAGKDTRVNATGEPWVAALKAAGHPVEAFTYAGVDHAFNNDTSAERYNAAAATQAWARTLGFLHRHLDHA</sequence>
<dbReference type="SUPFAM" id="SSF53474">
    <property type="entry name" value="alpha/beta-Hydrolases"/>
    <property type="match status" value="1"/>
</dbReference>
<dbReference type="InterPro" id="IPR029058">
    <property type="entry name" value="AB_hydrolase_fold"/>
</dbReference>
<dbReference type="Proteomes" id="UP000032025">
    <property type="component" value="Unassembled WGS sequence"/>
</dbReference>
<evidence type="ECO:0000313" key="2">
    <source>
        <dbReference type="EMBL" id="GAN12001.1"/>
    </source>
</evidence>
<reference evidence="2 3" key="1">
    <citation type="submission" date="2014-08" db="EMBL/GenBank/DDBJ databases">
        <title>Whole genome shotgun sequence of Sphingomonas paucimobilis NBRC 13935.</title>
        <authorList>
            <person name="Hosoyama A."/>
            <person name="Hashimoto M."/>
            <person name="Hosoyama Y."/>
            <person name="Noguchi M."/>
            <person name="Uohara A."/>
            <person name="Ohji S."/>
            <person name="Katano-Makiyama Y."/>
            <person name="Ichikawa N."/>
            <person name="Kimura A."/>
            <person name="Yamazoe A."/>
            <person name="Fujita N."/>
        </authorList>
    </citation>
    <scope>NUCLEOTIDE SEQUENCE [LARGE SCALE GENOMIC DNA]</scope>
    <source>
        <strain evidence="2 3">NBRC 13935</strain>
    </source>
</reference>
<dbReference type="GO" id="GO:0016787">
    <property type="term" value="F:hydrolase activity"/>
    <property type="evidence" value="ECO:0007669"/>
    <property type="project" value="InterPro"/>
</dbReference>
<dbReference type="Pfam" id="PF01738">
    <property type="entry name" value="DLH"/>
    <property type="match status" value="1"/>
</dbReference>
<keyword evidence="3" id="KW-1185">Reference proteome</keyword>
<dbReference type="Gene3D" id="3.40.50.1820">
    <property type="entry name" value="alpha/beta hydrolase"/>
    <property type="match status" value="1"/>
</dbReference>
<dbReference type="AlphaFoldDB" id="A0A0C9MMI7"/>
<dbReference type="InterPro" id="IPR002925">
    <property type="entry name" value="Dienelactn_hydro"/>
</dbReference>
<protein>
    <submittedName>
        <fullName evidence="2">DNA, contig: SP601</fullName>
    </submittedName>
</protein>
<dbReference type="PANTHER" id="PTHR46623:SF6">
    <property type="entry name" value="ALPHA_BETA-HYDROLASES SUPERFAMILY PROTEIN"/>
    <property type="match status" value="1"/>
</dbReference>
<accession>A0A0C9MMI7</accession>
<evidence type="ECO:0000313" key="3">
    <source>
        <dbReference type="Proteomes" id="UP000032025"/>
    </source>
</evidence>
<organism evidence="2 3">
    <name type="scientific">Sphingomonas paucimobilis NBRC 13935</name>
    <dbReference type="NCBI Taxonomy" id="1219050"/>
    <lineage>
        <taxon>Bacteria</taxon>
        <taxon>Pseudomonadati</taxon>
        <taxon>Pseudomonadota</taxon>
        <taxon>Alphaproteobacteria</taxon>
        <taxon>Sphingomonadales</taxon>
        <taxon>Sphingomonadaceae</taxon>
        <taxon>Sphingomonas</taxon>
    </lineage>
</organism>
<comment type="caution">
    <text evidence="2">The sequence shown here is derived from an EMBL/GenBank/DDBJ whole genome shotgun (WGS) entry which is preliminary data.</text>
</comment>
<dbReference type="InterPro" id="IPR051049">
    <property type="entry name" value="Dienelactone_hydrolase-like"/>
</dbReference>
<proteinExistence type="predicted"/>
<name>A0A0C9MMI7_SPHPI</name>
<gene>
    <name evidence="2" type="ORF">SP6_01_00810</name>
</gene>
<dbReference type="EMBL" id="BBJS01000001">
    <property type="protein sequence ID" value="GAN12001.1"/>
    <property type="molecule type" value="Genomic_DNA"/>
</dbReference>
<dbReference type="PANTHER" id="PTHR46623">
    <property type="entry name" value="CARBOXYMETHYLENEBUTENOLIDASE-RELATED"/>
    <property type="match status" value="1"/>
</dbReference>
<evidence type="ECO:0000259" key="1">
    <source>
        <dbReference type="Pfam" id="PF01738"/>
    </source>
</evidence>